<proteinExistence type="predicted"/>
<dbReference type="PANTHER" id="PTHR40590">
    <property type="entry name" value="CYTOPLASMIC PROTEIN-RELATED"/>
    <property type="match status" value="1"/>
</dbReference>
<dbReference type="PANTHER" id="PTHR40590:SF1">
    <property type="entry name" value="CYTOPLASMIC PROTEIN"/>
    <property type="match status" value="1"/>
</dbReference>
<accession>A0ABT5L0N1</accession>
<protein>
    <submittedName>
        <fullName evidence="1">TraB/GumN family protein</fullName>
    </submittedName>
</protein>
<keyword evidence="2" id="KW-1185">Reference proteome</keyword>
<evidence type="ECO:0000313" key="2">
    <source>
        <dbReference type="Proteomes" id="UP001218788"/>
    </source>
</evidence>
<dbReference type="RefSeq" id="WP_273639501.1">
    <property type="nucleotide sequence ID" value="NZ_JAQQXP010000001.1"/>
</dbReference>
<dbReference type="CDD" id="cd14789">
    <property type="entry name" value="Tiki"/>
    <property type="match status" value="1"/>
</dbReference>
<sequence>MLKRLVLLLGVLLTGIVSFCCQSASVWQISKDGQSIYIGGTLHILSPADFPLPEAYATAYNNADKLVFETDIGGLNTAQFQRDMMQRLTYQNGTRLKDTLSESTYRLLSAHLAQRNLDIAEMAHYTPALMSITLSVTELRQMGFTSQGVDEFYYFRAMMDRKQIDWFESPQQQLEFIAELGGQDEDQMIRYALEDVKQLPDTITELKTLWRSGDMQQLYRNQASQFRDNFPAIYQSLLIDRNQRWLPMIEAMMTDDTTEFVLVGTMHLSGADSVLDLLQNKGYQVLQL</sequence>
<name>A0ABT5L0N1_9ALTE</name>
<dbReference type="EMBL" id="JAQQXP010000001">
    <property type="protein sequence ID" value="MDC8830577.1"/>
    <property type="molecule type" value="Genomic_DNA"/>
</dbReference>
<dbReference type="Pfam" id="PF01963">
    <property type="entry name" value="TraB_PrgY_gumN"/>
    <property type="match status" value="1"/>
</dbReference>
<dbReference type="InterPro" id="IPR047111">
    <property type="entry name" value="YbaP-like"/>
</dbReference>
<reference evidence="1 2" key="1">
    <citation type="submission" date="2022-10" db="EMBL/GenBank/DDBJ databases">
        <title>Alteromonas sp. chi3 Genome sequencing.</title>
        <authorList>
            <person name="Park S."/>
        </authorList>
    </citation>
    <scope>NUCLEOTIDE SEQUENCE [LARGE SCALE GENOMIC DNA]</scope>
    <source>
        <strain evidence="2">chi3</strain>
    </source>
</reference>
<organism evidence="1 2">
    <name type="scientific">Alteromonas gilva</name>
    <dbReference type="NCBI Taxonomy" id="2987522"/>
    <lineage>
        <taxon>Bacteria</taxon>
        <taxon>Pseudomonadati</taxon>
        <taxon>Pseudomonadota</taxon>
        <taxon>Gammaproteobacteria</taxon>
        <taxon>Alteromonadales</taxon>
        <taxon>Alteromonadaceae</taxon>
        <taxon>Alteromonas/Salinimonas group</taxon>
        <taxon>Alteromonas</taxon>
    </lineage>
</organism>
<dbReference type="InterPro" id="IPR002816">
    <property type="entry name" value="TraB/PrgY/GumN_fam"/>
</dbReference>
<gene>
    <name evidence="1" type="ORF">OIK42_07370</name>
</gene>
<dbReference type="Proteomes" id="UP001218788">
    <property type="component" value="Unassembled WGS sequence"/>
</dbReference>
<evidence type="ECO:0000313" key="1">
    <source>
        <dbReference type="EMBL" id="MDC8830577.1"/>
    </source>
</evidence>
<comment type="caution">
    <text evidence="1">The sequence shown here is derived from an EMBL/GenBank/DDBJ whole genome shotgun (WGS) entry which is preliminary data.</text>
</comment>